<dbReference type="Pfam" id="PF05694">
    <property type="entry name" value="SBP56"/>
    <property type="match status" value="1"/>
</dbReference>
<sequence length="451" mass="50296">MDGGCCGPGYASPAEAIKAPREKLLYTIAIYTGTGIQKPDYLATVDADPDSPTYSEVIHRLEMPGIGDELHHMGWNACSSCHDDGSMSRKYLLVPGVRSNNIHVVDTATDPRAPRLHKVIDGAEIKAKTNLSGPHTVHCLGSEIIISFLGDAKGEAPGGYLHLNKEFEIVGRWEASMGDIPFSYDFWYQPRHNVMVSSEWAAPNTFMPGFDLEEVGYLKYGRRLHFWDFEKRAPIETMYLGEDGLIPLEVKFLHDPDSTHGFCGAALSTNVIHFWKSEAGKWEWEKIIDVANEPHPEWPIPVPGVMSAILVSMDDKYLYLNNWLHGDMRQYDITDPHNPKLTGQVWMGGLLGKAPEVNGVKVAGGPQMFQLSLDGKRLYVTTSLFSTWDNQFYPEIRTQGGVMVMIDCDVENGGMKINPDFIVDFGKEPNGPSRCHETRYPGGDCTSDIWL</sequence>
<protein>
    <submittedName>
        <fullName evidence="2">Selenium-binding protein 1</fullName>
    </submittedName>
</protein>
<evidence type="ECO:0000313" key="3">
    <source>
        <dbReference type="Proteomes" id="UP000198914"/>
    </source>
</evidence>
<reference evidence="3" key="1">
    <citation type="submission" date="2016-10" db="EMBL/GenBank/DDBJ databases">
        <authorList>
            <person name="Varghese N."/>
            <person name="Submissions S."/>
        </authorList>
    </citation>
    <scope>NUCLEOTIDE SEQUENCE [LARGE SCALE GENOMIC DNA]</scope>
    <source>
        <strain evidence="3">DSM 100420</strain>
    </source>
</reference>
<organism evidence="2 3">
    <name type="scientific">Jannaschia faecimaris</name>
    <dbReference type="NCBI Taxonomy" id="1244108"/>
    <lineage>
        <taxon>Bacteria</taxon>
        <taxon>Pseudomonadati</taxon>
        <taxon>Pseudomonadota</taxon>
        <taxon>Alphaproteobacteria</taxon>
        <taxon>Rhodobacterales</taxon>
        <taxon>Roseobacteraceae</taxon>
        <taxon>Jannaschia</taxon>
    </lineage>
</organism>
<keyword evidence="3" id="KW-1185">Reference proteome</keyword>
<name>A0A1H3TKK0_9RHOB</name>
<gene>
    <name evidence="2" type="ORF">SAMN05444004_1187</name>
</gene>
<dbReference type="SUPFAM" id="SSF75011">
    <property type="entry name" value="3-carboxy-cis,cis-mucoante lactonizing enzyme"/>
    <property type="match status" value="1"/>
</dbReference>
<dbReference type="GO" id="GO:0008430">
    <property type="term" value="F:selenium binding"/>
    <property type="evidence" value="ECO:0007669"/>
    <property type="project" value="InterPro"/>
</dbReference>
<evidence type="ECO:0000256" key="1">
    <source>
        <dbReference type="ARBA" id="ARBA00005606"/>
    </source>
</evidence>
<proteinExistence type="inferred from homology"/>
<dbReference type="InterPro" id="IPR008826">
    <property type="entry name" value="Se-bd"/>
</dbReference>
<dbReference type="EMBL" id="FNPX01000018">
    <property type="protein sequence ID" value="SDZ50794.1"/>
    <property type="molecule type" value="Genomic_DNA"/>
</dbReference>
<dbReference type="STRING" id="1244108.SAMN05444004_1187"/>
<dbReference type="PANTHER" id="PTHR23300">
    <property type="entry name" value="METHANETHIOL OXIDASE"/>
    <property type="match status" value="1"/>
</dbReference>
<dbReference type="Proteomes" id="UP000198914">
    <property type="component" value="Unassembled WGS sequence"/>
</dbReference>
<comment type="similarity">
    <text evidence="1">Belongs to the selenium-binding protein family.</text>
</comment>
<dbReference type="AlphaFoldDB" id="A0A1H3TKK0"/>
<accession>A0A1H3TKK0</accession>
<dbReference type="RefSeq" id="WP_092647438.1">
    <property type="nucleotide sequence ID" value="NZ_FNPX01000018.1"/>
</dbReference>
<dbReference type="OrthoDB" id="9768634at2"/>
<evidence type="ECO:0000313" key="2">
    <source>
        <dbReference type="EMBL" id="SDZ50794.1"/>
    </source>
</evidence>
<dbReference type="PANTHER" id="PTHR23300:SF0">
    <property type="entry name" value="METHANETHIOL OXIDASE"/>
    <property type="match status" value="1"/>
</dbReference>